<dbReference type="PANTHER" id="PTHR11644:SF2">
    <property type="entry name" value="CYTIDINE DEAMINASE"/>
    <property type="match status" value="1"/>
</dbReference>
<dbReference type="OrthoDB" id="9795347at2"/>
<organism evidence="6 7">
    <name type="scientific">Micromonospora halophytica</name>
    <dbReference type="NCBI Taxonomy" id="47864"/>
    <lineage>
        <taxon>Bacteria</taxon>
        <taxon>Bacillati</taxon>
        <taxon>Actinomycetota</taxon>
        <taxon>Actinomycetes</taxon>
        <taxon>Micromonosporales</taxon>
        <taxon>Micromonosporaceae</taxon>
        <taxon>Micromonospora</taxon>
    </lineage>
</organism>
<evidence type="ECO:0000256" key="4">
    <source>
        <dbReference type="ARBA" id="ARBA00022833"/>
    </source>
</evidence>
<accession>A0A1C5IRP7</accession>
<dbReference type="InterPro" id="IPR016192">
    <property type="entry name" value="APOBEC/CMP_deaminase_Zn-bd"/>
</dbReference>
<comment type="similarity">
    <text evidence="1">Belongs to the cytidine and deoxycytidylate deaminase family.</text>
</comment>
<dbReference type="AlphaFoldDB" id="A0A1C5IRP7"/>
<proteinExistence type="inferred from homology"/>
<reference evidence="7" key="1">
    <citation type="submission" date="2016-06" db="EMBL/GenBank/DDBJ databases">
        <authorList>
            <person name="Varghese N."/>
        </authorList>
    </citation>
    <scope>NUCLEOTIDE SEQUENCE [LARGE SCALE GENOMIC DNA]</scope>
    <source>
        <strain evidence="7">DSM 43171</strain>
    </source>
</reference>
<evidence type="ECO:0000259" key="5">
    <source>
        <dbReference type="PROSITE" id="PS51747"/>
    </source>
</evidence>
<keyword evidence="7" id="KW-1185">Reference proteome</keyword>
<dbReference type="GO" id="GO:0042802">
    <property type="term" value="F:identical protein binding"/>
    <property type="evidence" value="ECO:0007669"/>
    <property type="project" value="UniProtKB-ARBA"/>
</dbReference>
<evidence type="ECO:0000313" key="6">
    <source>
        <dbReference type="EMBL" id="SCG60994.1"/>
    </source>
</evidence>
<dbReference type="GO" id="GO:0055086">
    <property type="term" value="P:nucleobase-containing small molecule metabolic process"/>
    <property type="evidence" value="ECO:0007669"/>
    <property type="project" value="UniProtKB-ARBA"/>
</dbReference>
<evidence type="ECO:0000256" key="3">
    <source>
        <dbReference type="ARBA" id="ARBA00022801"/>
    </source>
</evidence>
<dbReference type="EMBL" id="FMDN01000015">
    <property type="protein sequence ID" value="SCG60994.1"/>
    <property type="molecule type" value="Genomic_DNA"/>
</dbReference>
<dbReference type="InterPro" id="IPR002125">
    <property type="entry name" value="CMP_dCMP_dom"/>
</dbReference>
<dbReference type="PROSITE" id="PS51747">
    <property type="entry name" value="CYT_DCMP_DEAMINASES_2"/>
    <property type="match status" value="1"/>
</dbReference>
<dbReference type="SUPFAM" id="SSF53927">
    <property type="entry name" value="Cytidine deaminase-like"/>
    <property type="match status" value="1"/>
</dbReference>
<dbReference type="Proteomes" id="UP000199408">
    <property type="component" value="Unassembled WGS sequence"/>
</dbReference>
<gene>
    <name evidence="6" type="ORF">GA0070560_115115</name>
</gene>
<dbReference type="InterPro" id="IPR016193">
    <property type="entry name" value="Cytidine_deaminase-like"/>
</dbReference>
<dbReference type="STRING" id="47864.GA0070560_115115"/>
<keyword evidence="2" id="KW-0479">Metal-binding</keyword>
<dbReference type="Pfam" id="PF00383">
    <property type="entry name" value="dCMP_cyt_deam_1"/>
    <property type="match status" value="1"/>
</dbReference>
<dbReference type="PANTHER" id="PTHR11644">
    <property type="entry name" value="CYTIDINE DEAMINASE"/>
    <property type="match status" value="1"/>
</dbReference>
<name>A0A1C5IRP7_9ACTN</name>
<sequence length="157" mass="16598">MTMLDTDRALVQAATAVAKLRCRSDNHTVAAAARTADGRVFTGVNVYHFTGGPCAEVVAIGAAATQGVGDLEAIVAVGDRGRGVIPPCGRCRQVLLDYFPSIKVIVGPMDALRPVPVTELLPETYVWADQQLDPSAIVRTGQWPMPTVPSSRPASED</sequence>
<dbReference type="PROSITE" id="PS00903">
    <property type="entry name" value="CYT_DCMP_DEAMINASES_1"/>
    <property type="match status" value="1"/>
</dbReference>
<evidence type="ECO:0000256" key="2">
    <source>
        <dbReference type="ARBA" id="ARBA00022723"/>
    </source>
</evidence>
<dbReference type="GO" id="GO:0072527">
    <property type="term" value="P:pyrimidine-containing compound metabolic process"/>
    <property type="evidence" value="ECO:0007669"/>
    <property type="project" value="UniProtKB-ARBA"/>
</dbReference>
<dbReference type="InterPro" id="IPR050202">
    <property type="entry name" value="Cyt/Deoxycyt_deaminase"/>
</dbReference>
<dbReference type="Gene3D" id="3.40.140.10">
    <property type="entry name" value="Cytidine Deaminase, domain 2"/>
    <property type="match status" value="1"/>
</dbReference>
<dbReference type="RefSeq" id="WP_091299554.1">
    <property type="nucleotide sequence ID" value="NZ_FMDN01000015.1"/>
</dbReference>
<keyword evidence="3" id="KW-0378">Hydrolase</keyword>
<feature type="domain" description="CMP/dCMP-type deaminase" evidence="5">
    <location>
        <begin position="5"/>
        <end position="128"/>
    </location>
</feature>
<dbReference type="GO" id="GO:0004126">
    <property type="term" value="F:cytidine deaminase activity"/>
    <property type="evidence" value="ECO:0007669"/>
    <property type="project" value="UniProtKB-ARBA"/>
</dbReference>
<dbReference type="GO" id="GO:0005829">
    <property type="term" value="C:cytosol"/>
    <property type="evidence" value="ECO:0007669"/>
    <property type="project" value="TreeGrafter"/>
</dbReference>
<evidence type="ECO:0000313" key="7">
    <source>
        <dbReference type="Proteomes" id="UP000199408"/>
    </source>
</evidence>
<keyword evidence="4" id="KW-0862">Zinc</keyword>
<dbReference type="GO" id="GO:0008270">
    <property type="term" value="F:zinc ion binding"/>
    <property type="evidence" value="ECO:0007669"/>
    <property type="project" value="InterPro"/>
</dbReference>
<evidence type="ECO:0000256" key="1">
    <source>
        <dbReference type="ARBA" id="ARBA00006576"/>
    </source>
</evidence>
<dbReference type="CDD" id="cd01283">
    <property type="entry name" value="cytidine_deaminase"/>
    <property type="match status" value="1"/>
</dbReference>
<protein>
    <submittedName>
        <fullName evidence="6">Cytidine deaminase</fullName>
    </submittedName>
</protein>